<evidence type="ECO:0000256" key="5">
    <source>
        <dbReference type="ARBA" id="ARBA00022723"/>
    </source>
</evidence>
<dbReference type="GO" id="GO:0098552">
    <property type="term" value="C:side of membrane"/>
    <property type="evidence" value="ECO:0007669"/>
    <property type="project" value="UniProtKB-KW"/>
</dbReference>
<evidence type="ECO:0000256" key="6">
    <source>
        <dbReference type="ARBA" id="ARBA00022801"/>
    </source>
</evidence>
<keyword evidence="11 16" id="KW-0031">Aminopeptidase</keyword>
<evidence type="ECO:0000256" key="12">
    <source>
        <dbReference type="SAM" id="SignalP"/>
    </source>
</evidence>
<dbReference type="GO" id="GO:0006508">
    <property type="term" value="P:proteolysis"/>
    <property type="evidence" value="ECO:0007669"/>
    <property type="project" value="UniProtKB-KW"/>
</dbReference>
<accession>U5EY25</accession>
<keyword evidence="4 11" id="KW-0645">Protease</keyword>
<feature type="domain" description="ERAP1-like C-terminal" evidence="14">
    <location>
        <begin position="581"/>
        <end position="907"/>
    </location>
</feature>
<dbReference type="InterPro" id="IPR024571">
    <property type="entry name" value="ERAP1-like_C_dom"/>
</dbReference>
<evidence type="ECO:0000256" key="9">
    <source>
        <dbReference type="ARBA" id="ARBA00023288"/>
    </source>
</evidence>
<dbReference type="Gene3D" id="2.60.40.1730">
    <property type="entry name" value="tricorn interacting facor f3 domain"/>
    <property type="match status" value="1"/>
</dbReference>
<dbReference type="Gene3D" id="2.60.40.1910">
    <property type="match status" value="1"/>
</dbReference>
<evidence type="ECO:0000259" key="15">
    <source>
        <dbReference type="Pfam" id="PF17900"/>
    </source>
</evidence>
<dbReference type="FunFam" id="2.60.40.1910:FF:000013">
    <property type="entry name" value="Aminopeptidase"/>
    <property type="match status" value="1"/>
</dbReference>
<dbReference type="InterPro" id="IPR034016">
    <property type="entry name" value="M1_APN-typ"/>
</dbReference>
<dbReference type="PRINTS" id="PR00756">
    <property type="entry name" value="ALADIPTASE"/>
</dbReference>
<dbReference type="CDD" id="cd09601">
    <property type="entry name" value="M1_APN-Q_like"/>
    <property type="match status" value="1"/>
</dbReference>
<dbReference type="InterPro" id="IPR027268">
    <property type="entry name" value="Peptidase_M4/M1_CTD_sf"/>
</dbReference>
<dbReference type="GO" id="GO:0005886">
    <property type="term" value="C:plasma membrane"/>
    <property type="evidence" value="ECO:0007669"/>
    <property type="project" value="UniProtKB-SubCell"/>
</dbReference>
<dbReference type="PANTHER" id="PTHR11533">
    <property type="entry name" value="PROTEASE M1 ZINC METALLOPROTEASE"/>
    <property type="match status" value="1"/>
</dbReference>
<comment type="cofactor">
    <cofactor evidence="11">
        <name>Zn(2+)</name>
        <dbReference type="ChEBI" id="CHEBI:29105"/>
    </cofactor>
    <text evidence="11">Binds 1 zinc ion per subunit.</text>
</comment>
<feature type="domain" description="Aminopeptidase N-like N-terminal" evidence="15">
    <location>
        <begin position="53"/>
        <end position="252"/>
    </location>
</feature>
<dbReference type="GO" id="GO:0005737">
    <property type="term" value="C:cytoplasm"/>
    <property type="evidence" value="ECO:0007669"/>
    <property type="project" value="TreeGrafter"/>
</dbReference>
<evidence type="ECO:0000256" key="8">
    <source>
        <dbReference type="ARBA" id="ARBA00023049"/>
    </source>
</evidence>
<evidence type="ECO:0000256" key="4">
    <source>
        <dbReference type="ARBA" id="ARBA00022670"/>
    </source>
</evidence>
<reference evidence="16" key="1">
    <citation type="journal article" date="2014" name="Insect Biochem. Mol. Biol.">
        <title>An insight into the sialome of the frog biting fly, Corethrella appendiculata.</title>
        <authorList>
            <person name="Ribeiro J.M.C."/>
            <person name="Chagas A.C."/>
            <person name="Pham V.M."/>
            <person name="Lounibos L.P."/>
            <person name="Calvo E."/>
        </authorList>
    </citation>
    <scope>NUCLEOTIDE SEQUENCE</scope>
    <source>
        <tissue evidence="16">Salivary glands</tissue>
    </source>
</reference>
<evidence type="ECO:0000256" key="11">
    <source>
        <dbReference type="RuleBase" id="RU364040"/>
    </source>
</evidence>
<keyword evidence="3" id="KW-0472">Membrane</keyword>
<dbReference type="PANTHER" id="PTHR11533:SF18">
    <property type="entry name" value="FI02158P"/>
    <property type="match status" value="1"/>
</dbReference>
<name>U5EY25_9DIPT</name>
<feature type="active site" description="Proton acceptor" evidence="10">
    <location>
        <position position="355"/>
    </location>
</feature>
<feature type="signal peptide" evidence="12">
    <location>
        <begin position="1"/>
        <end position="24"/>
    </location>
</feature>
<dbReference type="Pfam" id="PF01433">
    <property type="entry name" value="Peptidase_M1"/>
    <property type="match status" value="1"/>
</dbReference>
<dbReference type="InterPro" id="IPR001930">
    <property type="entry name" value="Peptidase_M1"/>
</dbReference>
<dbReference type="Gene3D" id="1.10.390.10">
    <property type="entry name" value="Neutral Protease Domain 2"/>
    <property type="match status" value="1"/>
</dbReference>
<dbReference type="SUPFAM" id="SSF55486">
    <property type="entry name" value="Metalloproteases ('zincins'), catalytic domain"/>
    <property type="match status" value="1"/>
</dbReference>
<dbReference type="GO" id="GO:0005615">
    <property type="term" value="C:extracellular space"/>
    <property type="evidence" value="ECO:0007669"/>
    <property type="project" value="TreeGrafter"/>
</dbReference>
<keyword evidence="9" id="KW-0449">Lipoprotein</keyword>
<organism evidence="16">
    <name type="scientific">Corethrella appendiculata</name>
    <dbReference type="NCBI Taxonomy" id="1370023"/>
    <lineage>
        <taxon>Eukaryota</taxon>
        <taxon>Metazoa</taxon>
        <taxon>Ecdysozoa</taxon>
        <taxon>Arthropoda</taxon>
        <taxon>Hexapoda</taxon>
        <taxon>Insecta</taxon>
        <taxon>Pterygota</taxon>
        <taxon>Neoptera</taxon>
        <taxon>Endopterygota</taxon>
        <taxon>Diptera</taxon>
        <taxon>Nematocera</taxon>
        <taxon>Culicoidea</taxon>
        <taxon>Chaoboridae</taxon>
        <taxon>Corethrella</taxon>
    </lineage>
</organism>
<keyword evidence="6 11" id="KW-0378">Hydrolase</keyword>
<dbReference type="FunFam" id="1.25.50.20:FF:000005">
    <property type="entry name" value="Aminopeptidase N-like protein"/>
    <property type="match status" value="1"/>
</dbReference>
<dbReference type="Pfam" id="PF17900">
    <property type="entry name" value="Peptidase_M1_N"/>
    <property type="match status" value="1"/>
</dbReference>
<dbReference type="GO" id="GO:0008237">
    <property type="term" value="F:metallopeptidase activity"/>
    <property type="evidence" value="ECO:0007669"/>
    <property type="project" value="UniProtKB-KW"/>
</dbReference>
<evidence type="ECO:0000256" key="1">
    <source>
        <dbReference type="ARBA" id="ARBA00004609"/>
    </source>
</evidence>
<dbReference type="EC" id="3.4.11.-" evidence="11"/>
<dbReference type="InterPro" id="IPR042097">
    <property type="entry name" value="Aminopeptidase_N-like_N_sf"/>
</dbReference>
<feature type="domain" description="Peptidase M1 membrane alanine aminopeptidase" evidence="13">
    <location>
        <begin position="294"/>
        <end position="498"/>
    </location>
</feature>
<keyword evidence="3" id="KW-0325">Glycoprotein</keyword>
<evidence type="ECO:0000256" key="10">
    <source>
        <dbReference type="PIRSR" id="PIRSR634016-1"/>
    </source>
</evidence>
<dbReference type="EMBL" id="GANO01000587">
    <property type="protein sequence ID" value="JAB59284.1"/>
    <property type="molecule type" value="mRNA"/>
</dbReference>
<dbReference type="InterPro" id="IPR050344">
    <property type="entry name" value="Peptidase_M1_aminopeptidases"/>
</dbReference>
<dbReference type="Gene3D" id="1.25.50.20">
    <property type="match status" value="1"/>
</dbReference>
<dbReference type="Pfam" id="PF11838">
    <property type="entry name" value="ERAP1_C"/>
    <property type="match status" value="1"/>
</dbReference>
<dbReference type="InterPro" id="IPR045357">
    <property type="entry name" value="Aminopeptidase_N-like_N"/>
</dbReference>
<comment type="subcellular location">
    <subcellularLocation>
        <location evidence="1">Cell membrane</location>
        <topology evidence="1">Lipid-anchor</topology>
        <topology evidence="1">GPI-anchor</topology>
    </subcellularLocation>
</comment>
<protein>
    <recommendedName>
        <fullName evidence="11">Aminopeptidase</fullName>
        <ecNumber evidence="11">3.4.11.-</ecNumber>
    </recommendedName>
</protein>
<keyword evidence="5 11" id="KW-0479">Metal-binding</keyword>
<dbReference type="GO" id="GO:0004177">
    <property type="term" value="F:aminopeptidase activity"/>
    <property type="evidence" value="ECO:0007669"/>
    <property type="project" value="UniProtKB-KW"/>
</dbReference>
<evidence type="ECO:0000256" key="7">
    <source>
        <dbReference type="ARBA" id="ARBA00022833"/>
    </source>
</evidence>
<evidence type="ECO:0000256" key="2">
    <source>
        <dbReference type="ARBA" id="ARBA00010136"/>
    </source>
</evidence>
<evidence type="ECO:0000259" key="14">
    <source>
        <dbReference type="Pfam" id="PF11838"/>
    </source>
</evidence>
<evidence type="ECO:0000313" key="16">
    <source>
        <dbReference type="EMBL" id="JAB59284.1"/>
    </source>
</evidence>
<dbReference type="InterPro" id="IPR014782">
    <property type="entry name" value="Peptidase_M1_dom"/>
</dbReference>
<evidence type="ECO:0000256" key="3">
    <source>
        <dbReference type="ARBA" id="ARBA00022622"/>
    </source>
</evidence>
<comment type="similarity">
    <text evidence="2 11">Belongs to the peptidase M1 family.</text>
</comment>
<evidence type="ECO:0000259" key="13">
    <source>
        <dbReference type="Pfam" id="PF01433"/>
    </source>
</evidence>
<keyword evidence="7 11" id="KW-0862">Zinc</keyword>
<dbReference type="GO" id="GO:0008270">
    <property type="term" value="F:zinc ion binding"/>
    <property type="evidence" value="ECO:0007669"/>
    <property type="project" value="UniProtKB-UniRule"/>
</dbReference>
<keyword evidence="3" id="KW-0336">GPI-anchor</keyword>
<keyword evidence="8 11" id="KW-0482">Metalloprotease</keyword>
<feature type="chain" id="PRO_5004660266" description="Aminopeptidase" evidence="12">
    <location>
        <begin position="25"/>
        <end position="940"/>
    </location>
</feature>
<sequence>MGSNLIPLILLIIGVSTMITTTNCWSESRFRRSIDLTATNSLIPDARLPTDVVPNNYTLDLRTNLDESTFKGHVKIFATCLKSTNQIQLHAHDDLTIAENEIVVREHKSTQEKKENAVQPTDVKIRRIDKLFKKPILVIYLQEVLEVGLIYEIDVSFSGRIGNEEGGIFSGKYTDNKVEKKYIATSFRPHNARSVFPCFDEPSYKVPFIFTLSRPKQFHTLFNTPVEKSTADKESTEYMVDHFAVTPAMSTFTFGFVISELKLVSRTSAVGDNQKPQIKVWARDEVHENLAVVYDKVAKIVKSMENYWGLDFPLSKLDIVAIPAFPPVKSADNWGLIVFKESELQAQGYKTIAQEISYQWLGSWVTPFWWSDAHINKAIAGFLSTLAAIEIDHGKEFDGKWPMTELYMLYYEFSKRYPHSRITGMKQENICSKTELVLRMLNYTLGYDTFKRGMQKFITDREYKTFYSEDVWEALTKQAHLDDKLCETASIADIAESWITKNRFPVVRVERHYENKSATVTQRVYLRERPHDVPERDKMLWWIPLVLIGEDNLDFDNTKPFKWMKKTKELTLNDLPAADKFIIVNPEEIGPFPVNYDEKNWNLLSAFLQTEEGRSKIPVYTRAKLLHDAWNLAYAGDLNFATAFNMTLFIKDERNHLVWNGVFTFIDHIGRHIDMSVDVHRKFEIYVRNLLTPFYEELTAENNENWKTDLISLAKAFLCRAGYKPCIEEAQKVYKKWMDSEDPDLGNPVANQYICPVFKWGTQEEWEFGLQRIINFPESRQESERTYLLKSLAGCPIQSEKIYKLLNLTVLENNGNFTDKDITTIFRMLSGASSGYTTLFHFLQNNFDTIKVRFENRENLWDILISASTGAFTTQEGYDMVSQLYVRRHGEFGTAEHIIEKSLKNIKEETKWSDENLPVIEKWLDNYLKNINTVDEKFME</sequence>
<keyword evidence="12" id="KW-0732">Signal</keyword>
<dbReference type="AlphaFoldDB" id="U5EY25"/>
<dbReference type="SUPFAM" id="SSF63737">
    <property type="entry name" value="Leukotriene A4 hydrolase N-terminal domain"/>
    <property type="match status" value="1"/>
</dbReference>
<proteinExistence type="evidence at transcript level"/>